<dbReference type="Pfam" id="PF07690">
    <property type="entry name" value="MFS_1"/>
    <property type="match status" value="1"/>
</dbReference>
<sequence length="185" mass="19335">MLLRSLRLGLQEDAARNSSEDMKGDVTLPSSFLTLSPSLLFSFAPPYLPPKPKVLPPAATFDEAIALTGQGTSCQWRVVIASGLCVLSAICETVGVAYFLPYARCDLALTVAEKTLLGGAASAGMTLGSFSWGVLADSWGRKPVLLTSLFLVAIMGTLSSLAPHLYVLLIFRLLSGVCAAGAAAV</sequence>
<evidence type="ECO:0000259" key="7">
    <source>
        <dbReference type="PROSITE" id="PS50850"/>
    </source>
</evidence>
<accession>A0A8K0K564</accession>
<dbReference type="InterPro" id="IPR036259">
    <property type="entry name" value="MFS_trans_sf"/>
</dbReference>
<keyword evidence="4 6" id="KW-1133">Transmembrane helix</keyword>
<feature type="domain" description="Major facilitator superfamily (MFS) profile" evidence="7">
    <location>
        <begin position="78"/>
        <end position="185"/>
    </location>
</feature>
<evidence type="ECO:0000313" key="9">
    <source>
        <dbReference type="Proteomes" id="UP000792457"/>
    </source>
</evidence>
<dbReference type="OrthoDB" id="10262656at2759"/>
<feature type="transmembrane region" description="Helical" evidence="6">
    <location>
        <begin position="78"/>
        <end position="103"/>
    </location>
</feature>
<reference evidence="8" key="1">
    <citation type="submission" date="2013-04" db="EMBL/GenBank/DDBJ databases">
        <authorList>
            <person name="Qu J."/>
            <person name="Murali S.C."/>
            <person name="Bandaranaike D."/>
            <person name="Bellair M."/>
            <person name="Blankenburg K."/>
            <person name="Chao H."/>
            <person name="Dinh H."/>
            <person name="Doddapaneni H."/>
            <person name="Downs B."/>
            <person name="Dugan-Rocha S."/>
            <person name="Elkadiri S."/>
            <person name="Gnanaolivu R.D."/>
            <person name="Hernandez B."/>
            <person name="Javaid M."/>
            <person name="Jayaseelan J.C."/>
            <person name="Lee S."/>
            <person name="Li M."/>
            <person name="Ming W."/>
            <person name="Munidasa M."/>
            <person name="Muniz J."/>
            <person name="Nguyen L."/>
            <person name="Ongeri F."/>
            <person name="Osuji N."/>
            <person name="Pu L.-L."/>
            <person name="Puazo M."/>
            <person name="Qu C."/>
            <person name="Quiroz J."/>
            <person name="Raj R."/>
            <person name="Weissenberger G."/>
            <person name="Xin Y."/>
            <person name="Zou X."/>
            <person name="Han Y."/>
            <person name="Richards S."/>
            <person name="Worley K."/>
            <person name="Muzny D."/>
            <person name="Gibbs R."/>
        </authorList>
    </citation>
    <scope>NUCLEOTIDE SEQUENCE</scope>
    <source>
        <strain evidence="8">Sampled in the wild</strain>
    </source>
</reference>
<comment type="subcellular location">
    <subcellularLocation>
        <location evidence="1">Membrane</location>
        <topology evidence="1">Multi-pass membrane protein</topology>
    </subcellularLocation>
</comment>
<organism evidence="8 9">
    <name type="scientific">Ladona fulva</name>
    <name type="common">Scarce chaser dragonfly</name>
    <name type="synonym">Libellula fulva</name>
    <dbReference type="NCBI Taxonomy" id="123851"/>
    <lineage>
        <taxon>Eukaryota</taxon>
        <taxon>Metazoa</taxon>
        <taxon>Ecdysozoa</taxon>
        <taxon>Arthropoda</taxon>
        <taxon>Hexapoda</taxon>
        <taxon>Insecta</taxon>
        <taxon>Pterygota</taxon>
        <taxon>Palaeoptera</taxon>
        <taxon>Odonata</taxon>
        <taxon>Epiprocta</taxon>
        <taxon>Anisoptera</taxon>
        <taxon>Libelluloidea</taxon>
        <taxon>Libellulidae</taxon>
        <taxon>Ladona</taxon>
    </lineage>
</organism>
<keyword evidence="5 6" id="KW-0472">Membrane</keyword>
<dbReference type="GO" id="GO:0016020">
    <property type="term" value="C:membrane"/>
    <property type="evidence" value="ECO:0007669"/>
    <property type="project" value="UniProtKB-SubCell"/>
</dbReference>
<keyword evidence="9" id="KW-1185">Reference proteome</keyword>
<evidence type="ECO:0000256" key="3">
    <source>
        <dbReference type="ARBA" id="ARBA00022692"/>
    </source>
</evidence>
<dbReference type="InterPro" id="IPR011701">
    <property type="entry name" value="MFS"/>
</dbReference>
<evidence type="ECO:0000256" key="5">
    <source>
        <dbReference type="ARBA" id="ARBA00023136"/>
    </source>
</evidence>
<comment type="caution">
    <text evidence="8">The sequence shown here is derived from an EMBL/GenBank/DDBJ whole genome shotgun (WGS) entry which is preliminary data.</text>
</comment>
<keyword evidence="2" id="KW-0813">Transport</keyword>
<dbReference type="PANTHER" id="PTHR23511:SF35">
    <property type="entry name" value="MAJOR FACILITATOR SUPERFAMILY (MFS) PROFILE DOMAIN-CONTAINING PROTEIN"/>
    <property type="match status" value="1"/>
</dbReference>
<gene>
    <name evidence="8" type="ORF">J437_LFUL012461</name>
</gene>
<dbReference type="Gene3D" id="1.20.1250.20">
    <property type="entry name" value="MFS general substrate transporter like domains"/>
    <property type="match status" value="1"/>
</dbReference>
<keyword evidence="3 6" id="KW-0812">Transmembrane</keyword>
<evidence type="ECO:0000256" key="4">
    <source>
        <dbReference type="ARBA" id="ARBA00022989"/>
    </source>
</evidence>
<dbReference type="GO" id="GO:0022857">
    <property type="term" value="F:transmembrane transporter activity"/>
    <property type="evidence" value="ECO:0007669"/>
    <property type="project" value="InterPro"/>
</dbReference>
<proteinExistence type="predicted"/>
<protein>
    <recommendedName>
        <fullName evidence="7">Major facilitator superfamily (MFS) profile domain-containing protein</fullName>
    </recommendedName>
</protein>
<evidence type="ECO:0000256" key="2">
    <source>
        <dbReference type="ARBA" id="ARBA00022448"/>
    </source>
</evidence>
<name>A0A8K0K564_LADFU</name>
<evidence type="ECO:0000256" key="6">
    <source>
        <dbReference type="SAM" id="Phobius"/>
    </source>
</evidence>
<dbReference type="EMBL" id="KZ308271">
    <property type="protein sequence ID" value="KAG8226198.1"/>
    <property type="molecule type" value="Genomic_DNA"/>
</dbReference>
<feature type="transmembrane region" description="Helical" evidence="6">
    <location>
        <begin position="115"/>
        <end position="136"/>
    </location>
</feature>
<dbReference type="PANTHER" id="PTHR23511">
    <property type="entry name" value="SYNAPTIC VESICLE GLYCOPROTEIN 2"/>
    <property type="match status" value="1"/>
</dbReference>
<feature type="non-terminal residue" evidence="8">
    <location>
        <position position="185"/>
    </location>
</feature>
<evidence type="ECO:0000313" key="8">
    <source>
        <dbReference type="EMBL" id="KAG8226198.1"/>
    </source>
</evidence>
<evidence type="ECO:0000256" key="1">
    <source>
        <dbReference type="ARBA" id="ARBA00004141"/>
    </source>
</evidence>
<dbReference type="AlphaFoldDB" id="A0A8K0K564"/>
<dbReference type="PROSITE" id="PS50850">
    <property type="entry name" value="MFS"/>
    <property type="match status" value="1"/>
</dbReference>
<dbReference type="InterPro" id="IPR020846">
    <property type="entry name" value="MFS_dom"/>
</dbReference>
<reference evidence="8" key="2">
    <citation type="submission" date="2017-10" db="EMBL/GenBank/DDBJ databases">
        <title>Ladona fulva Genome sequencing and assembly.</title>
        <authorList>
            <person name="Murali S."/>
            <person name="Richards S."/>
            <person name="Bandaranaike D."/>
            <person name="Bellair M."/>
            <person name="Blankenburg K."/>
            <person name="Chao H."/>
            <person name="Dinh H."/>
            <person name="Doddapaneni H."/>
            <person name="Dugan-Rocha S."/>
            <person name="Elkadiri S."/>
            <person name="Gnanaolivu R."/>
            <person name="Hernandez B."/>
            <person name="Skinner E."/>
            <person name="Javaid M."/>
            <person name="Lee S."/>
            <person name="Li M."/>
            <person name="Ming W."/>
            <person name="Munidasa M."/>
            <person name="Muniz J."/>
            <person name="Nguyen L."/>
            <person name="Hughes D."/>
            <person name="Osuji N."/>
            <person name="Pu L.-L."/>
            <person name="Puazo M."/>
            <person name="Qu C."/>
            <person name="Quiroz J."/>
            <person name="Raj R."/>
            <person name="Weissenberger G."/>
            <person name="Xin Y."/>
            <person name="Zou X."/>
            <person name="Han Y."/>
            <person name="Worley K."/>
            <person name="Muzny D."/>
            <person name="Gibbs R."/>
        </authorList>
    </citation>
    <scope>NUCLEOTIDE SEQUENCE</scope>
    <source>
        <strain evidence="8">Sampled in the wild</strain>
    </source>
</reference>
<dbReference type="Proteomes" id="UP000792457">
    <property type="component" value="Unassembled WGS sequence"/>
</dbReference>
<dbReference type="SUPFAM" id="SSF103473">
    <property type="entry name" value="MFS general substrate transporter"/>
    <property type="match status" value="1"/>
</dbReference>